<name>A0ACB9YZK9_9PEZI</name>
<evidence type="ECO:0000313" key="1">
    <source>
        <dbReference type="EMBL" id="KAI4864676.1"/>
    </source>
</evidence>
<gene>
    <name evidence="1" type="ORF">F4820DRAFT_448840</name>
</gene>
<comment type="caution">
    <text evidence="1">The sequence shown here is derived from an EMBL/GenBank/DDBJ whole genome shotgun (WGS) entry which is preliminary data.</text>
</comment>
<proteinExistence type="predicted"/>
<dbReference type="Proteomes" id="UP001497700">
    <property type="component" value="Unassembled WGS sequence"/>
</dbReference>
<evidence type="ECO:0000313" key="2">
    <source>
        <dbReference type="Proteomes" id="UP001497700"/>
    </source>
</evidence>
<organism evidence="1 2">
    <name type="scientific">Hypoxylon rubiginosum</name>
    <dbReference type="NCBI Taxonomy" id="110542"/>
    <lineage>
        <taxon>Eukaryota</taxon>
        <taxon>Fungi</taxon>
        <taxon>Dikarya</taxon>
        <taxon>Ascomycota</taxon>
        <taxon>Pezizomycotina</taxon>
        <taxon>Sordariomycetes</taxon>
        <taxon>Xylariomycetidae</taxon>
        <taxon>Xylariales</taxon>
        <taxon>Hypoxylaceae</taxon>
        <taxon>Hypoxylon</taxon>
    </lineage>
</organism>
<accession>A0ACB9YZK9</accession>
<keyword evidence="2" id="KW-1185">Reference proteome</keyword>
<dbReference type="EMBL" id="MU393483">
    <property type="protein sequence ID" value="KAI4864676.1"/>
    <property type="molecule type" value="Genomic_DNA"/>
</dbReference>
<sequence>MDSSETTRSAATATDGWLAVEPSQDDIGEIIVYDSFGLDLIEGIENVQRYNKGGYHPVHLDDIIDGRFEVVHKLGSGGFGIVWLCRDITTEKWRAVKIMAADHSTKKTEENILNRLRDRCTLKELDDNHIVVPLEQFWLEGPNGRHLCLVMPVLGMTVSDWRRNQDDHEEETGVEAKNVCSQIIQSLSFLHSHGICHGDFKPANILMKIDGIDDFSKDEIIEMMGDPDCYEFGTASGQPLTSRAPEYCVCAPGQYWSKELSTKSIAVIDFGESFFIENPPESTGIPSQYGAPEVLFGAETSLGYPSDVWSLACTLFEVRTDGQLFRPLDNDGFKGTIQQMEFYVGPLPQRYQKAYLEMYRRARGRSPANEQSKETHSTTSDALPKMELKPITWKLDDFTKERNEFIEGTGYLDIFEAALGREFTGYRSSETFKYRYPREDVLELADLLRKMLKYNPTDRINVDAIMAVTKT</sequence>
<protein>
    <submittedName>
        <fullName evidence="1">Kinase-like protein</fullName>
    </submittedName>
</protein>
<reference evidence="1 2" key="1">
    <citation type="journal article" date="2022" name="New Phytol.">
        <title>Ecological generalism drives hyperdiversity of secondary metabolite gene clusters in xylarialean endophytes.</title>
        <authorList>
            <person name="Franco M.E.E."/>
            <person name="Wisecaver J.H."/>
            <person name="Arnold A.E."/>
            <person name="Ju Y.M."/>
            <person name="Slot J.C."/>
            <person name="Ahrendt S."/>
            <person name="Moore L.P."/>
            <person name="Eastman K.E."/>
            <person name="Scott K."/>
            <person name="Konkel Z."/>
            <person name="Mondo S.J."/>
            <person name="Kuo A."/>
            <person name="Hayes R.D."/>
            <person name="Haridas S."/>
            <person name="Andreopoulos B."/>
            <person name="Riley R."/>
            <person name="LaButti K."/>
            <person name="Pangilinan J."/>
            <person name="Lipzen A."/>
            <person name="Amirebrahimi M."/>
            <person name="Yan J."/>
            <person name="Adam C."/>
            <person name="Keymanesh K."/>
            <person name="Ng V."/>
            <person name="Louie K."/>
            <person name="Northen T."/>
            <person name="Drula E."/>
            <person name="Henrissat B."/>
            <person name="Hsieh H.M."/>
            <person name="Youens-Clark K."/>
            <person name="Lutzoni F."/>
            <person name="Miadlikowska J."/>
            <person name="Eastwood D.C."/>
            <person name="Hamelin R.C."/>
            <person name="Grigoriev I.V."/>
            <person name="U'Ren J.M."/>
        </authorList>
    </citation>
    <scope>NUCLEOTIDE SEQUENCE [LARGE SCALE GENOMIC DNA]</scope>
    <source>
        <strain evidence="1 2">CBS 119005</strain>
    </source>
</reference>